<accession>A0ABX5D836</accession>
<gene>
    <name evidence="9" type="ORF">COR51_23640</name>
</gene>
<dbReference type="InterPro" id="IPR027417">
    <property type="entry name" value="P-loop_NTPase"/>
</dbReference>
<dbReference type="CDD" id="cd01127">
    <property type="entry name" value="TrwB_TraG_TraD_VirD4"/>
    <property type="match status" value="1"/>
</dbReference>
<feature type="compositionally biased region" description="Basic and acidic residues" evidence="6">
    <location>
        <begin position="616"/>
        <end position="631"/>
    </location>
</feature>
<sequence length="689" mass="76511">MNDNKDSLTSDYIKGGQVTKNAVVMFWQNVKMVAFPLFVITAIICVAVFYNVTDPYERYLFGKYINAEVHLDSVGDRTTLEFKYPDGTIGKAYASDILKSSQVANSYNRLKWIINSLSLVGLLLMCLLFYLISKVLYKKGAEISKEEVIDGVRPVDDINVLIEDINHKNRIINSVPKYYLCGVPFYDGGEILHMGISGSPGQGKTQILIPFVESIYANGDKGIIYDKARSFVRFFYQNDDVILNPLDERSPPWNIHAEASNATDYDAIFEAMIPIPPNTEPYWTVAARTVASKTALRFRQAGEYRMSPLLEKLYNTTLDEIATLLEGTEAGALIDKDNPKTGESIRSIMSSYIKCLGYCYDAPVYDVSTGSQDLKRLFSLTEWVRDDNKKGCVFITSKGDQNATLKPLITTFFNIAVTAGMSMEACHERRVFVMLDELPALNKLPAIVSGAAELRQFGFSFIGGWQLYSQLVEVYGTAGAQSMAGLLTTRVQFNAGSEETNVKHASKQFATYTVKIPDDSLSIGVGPYRDGANFKFKNEKRDCVTEGQISALPKLHGYIRMAGGEFPVAPFTHKFYIPEPKAEGMVERPLEKLAMGCHLVIGDDIRPLPVPEDPPSEDKVGSAKKTEDSDSKAVNTRKARKLGAQAQSESGVSVPDQLLDDDGLYDPNKAEQAHKKQAKSNDFDIDLFN</sequence>
<keyword evidence="10" id="KW-1185">Reference proteome</keyword>
<reference evidence="9 10" key="2">
    <citation type="submission" date="2018-03" db="EMBL/GenBank/DDBJ databases">
        <title>Genetic Diversity and Phenotypic Plasticity of AHL Mediated Quorum Sensing in Environmental Strains of Vibrio mediterranei.</title>
        <authorList>
            <person name="Lantoine F."/>
            <person name="Vouve F."/>
        </authorList>
    </citation>
    <scope>NUCLEOTIDE SEQUENCE [LARGE SCALE GENOMIC DNA]</scope>
    <source>
        <strain evidence="9 10">17LN0615E</strain>
    </source>
</reference>
<evidence type="ECO:0000256" key="1">
    <source>
        <dbReference type="ARBA" id="ARBA00004651"/>
    </source>
</evidence>
<evidence type="ECO:0000256" key="3">
    <source>
        <dbReference type="ARBA" id="ARBA00022692"/>
    </source>
</evidence>
<evidence type="ECO:0000256" key="2">
    <source>
        <dbReference type="ARBA" id="ARBA00022475"/>
    </source>
</evidence>
<feature type="transmembrane region" description="Helical" evidence="7">
    <location>
        <begin position="112"/>
        <end position="132"/>
    </location>
</feature>
<dbReference type="RefSeq" id="WP_106008862.1">
    <property type="nucleotide sequence ID" value="NZ_NWTN01000026.1"/>
</dbReference>
<comment type="subcellular location">
    <subcellularLocation>
        <location evidence="1">Cell membrane</location>
        <topology evidence="1">Multi-pass membrane protein</topology>
    </subcellularLocation>
</comment>
<feature type="domain" description="Type IV secretion system coupling protein TraD DNA-binding" evidence="8">
    <location>
        <begin position="178"/>
        <end position="572"/>
    </location>
</feature>
<keyword evidence="3 7" id="KW-0812">Transmembrane</keyword>
<name>A0ABX5D836_9VIBR</name>
<evidence type="ECO:0000313" key="10">
    <source>
        <dbReference type="Proteomes" id="UP000238163"/>
    </source>
</evidence>
<reference evidence="9 10" key="1">
    <citation type="submission" date="2017-09" db="EMBL/GenBank/DDBJ databases">
        <authorList>
            <person name="Girard L."/>
            <person name="Lami R."/>
            <person name="Suzuki M."/>
            <person name="Baudart J."/>
        </authorList>
    </citation>
    <scope>NUCLEOTIDE SEQUENCE [LARGE SCALE GENOMIC DNA]</scope>
    <source>
        <strain evidence="9 10">17LN0615E</strain>
    </source>
</reference>
<evidence type="ECO:0000256" key="5">
    <source>
        <dbReference type="ARBA" id="ARBA00023136"/>
    </source>
</evidence>
<feature type="transmembrane region" description="Helical" evidence="7">
    <location>
        <begin position="33"/>
        <end position="53"/>
    </location>
</feature>
<organism evidence="9 10">
    <name type="scientific">Vibrio mediterranei</name>
    <dbReference type="NCBI Taxonomy" id="689"/>
    <lineage>
        <taxon>Bacteria</taxon>
        <taxon>Pseudomonadati</taxon>
        <taxon>Pseudomonadota</taxon>
        <taxon>Gammaproteobacteria</taxon>
        <taxon>Vibrionales</taxon>
        <taxon>Vibrionaceae</taxon>
        <taxon>Vibrio</taxon>
    </lineage>
</organism>
<keyword evidence="5 7" id="KW-0472">Membrane</keyword>
<protein>
    <recommendedName>
        <fullName evidence="8">Type IV secretion system coupling protein TraD DNA-binding domain-containing protein</fullName>
    </recommendedName>
</protein>
<evidence type="ECO:0000256" key="4">
    <source>
        <dbReference type="ARBA" id="ARBA00022989"/>
    </source>
</evidence>
<keyword evidence="2" id="KW-1003">Cell membrane</keyword>
<keyword evidence="4 7" id="KW-1133">Transmembrane helix</keyword>
<evidence type="ECO:0000256" key="6">
    <source>
        <dbReference type="SAM" id="MobiDB-lite"/>
    </source>
</evidence>
<dbReference type="Proteomes" id="UP000238163">
    <property type="component" value="Unassembled WGS sequence"/>
</dbReference>
<dbReference type="PANTHER" id="PTHR37937:SF1">
    <property type="entry name" value="CONJUGATIVE TRANSFER: DNA TRANSPORT"/>
    <property type="match status" value="1"/>
</dbReference>
<dbReference type="InterPro" id="IPR051539">
    <property type="entry name" value="T4SS-coupling_protein"/>
</dbReference>
<comment type="caution">
    <text evidence="9">The sequence shown here is derived from an EMBL/GenBank/DDBJ whole genome shotgun (WGS) entry which is preliminary data.</text>
</comment>
<dbReference type="SUPFAM" id="SSF52540">
    <property type="entry name" value="P-loop containing nucleoside triphosphate hydrolases"/>
    <property type="match status" value="1"/>
</dbReference>
<dbReference type="PANTHER" id="PTHR37937">
    <property type="entry name" value="CONJUGATIVE TRANSFER: DNA TRANSPORT"/>
    <property type="match status" value="1"/>
</dbReference>
<dbReference type="InterPro" id="IPR019476">
    <property type="entry name" value="T4SS_TraD_DNA-bd"/>
</dbReference>
<evidence type="ECO:0000256" key="7">
    <source>
        <dbReference type="SAM" id="Phobius"/>
    </source>
</evidence>
<feature type="compositionally biased region" description="Basic and acidic residues" evidence="6">
    <location>
        <begin position="668"/>
        <end position="682"/>
    </location>
</feature>
<dbReference type="Gene3D" id="1.10.8.80">
    <property type="entry name" value="Magnesium chelatase subunit I, C-Terminal domain"/>
    <property type="match status" value="1"/>
</dbReference>
<evidence type="ECO:0000259" key="8">
    <source>
        <dbReference type="Pfam" id="PF10412"/>
    </source>
</evidence>
<evidence type="ECO:0000313" key="9">
    <source>
        <dbReference type="EMBL" id="PRQ65117.1"/>
    </source>
</evidence>
<dbReference type="EMBL" id="NWTN01000026">
    <property type="protein sequence ID" value="PRQ65117.1"/>
    <property type="molecule type" value="Genomic_DNA"/>
</dbReference>
<dbReference type="Gene3D" id="3.40.50.300">
    <property type="entry name" value="P-loop containing nucleotide triphosphate hydrolases"/>
    <property type="match status" value="1"/>
</dbReference>
<feature type="region of interest" description="Disordered" evidence="6">
    <location>
        <begin position="606"/>
        <end position="689"/>
    </location>
</feature>
<proteinExistence type="predicted"/>
<dbReference type="Pfam" id="PF10412">
    <property type="entry name" value="TrwB_AAD_bind"/>
    <property type="match status" value="1"/>
</dbReference>